<dbReference type="PROSITE" id="PS51257">
    <property type="entry name" value="PROKAR_LIPOPROTEIN"/>
    <property type="match status" value="1"/>
</dbReference>
<accession>A0A6S6UH37</accession>
<dbReference type="EMBL" id="CACVAQ010000472">
    <property type="protein sequence ID" value="CAA6829224.1"/>
    <property type="molecule type" value="Genomic_DNA"/>
</dbReference>
<organism evidence="1">
    <name type="scientific">uncultured Aureispira sp</name>
    <dbReference type="NCBI Taxonomy" id="1331704"/>
    <lineage>
        <taxon>Bacteria</taxon>
        <taxon>Pseudomonadati</taxon>
        <taxon>Bacteroidota</taxon>
        <taxon>Saprospiria</taxon>
        <taxon>Saprospirales</taxon>
        <taxon>Saprospiraceae</taxon>
        <taxon>Aureispira</taxon>
        <taxon>environmental samples</taxon>
    </lineage>
</organism>
<dbReference type="Pfam" id="PF14054">
    <property type="entry name" value="DUF4249"/>
    <property type="match status" value="1"/>
</dbReference>
<evidence type="ECO:0008006" key="2">
    <source>
        <dbReference type="Google" id="ProtNLM"/>
    </source>
</evidence>
<reference evidence="1" key="1">
    <citation type="submission" date="2020-01" db="EMBL/GenBank/DDBJ databases">
        <authorList>
            <person name="Meier V. D."/>
            <person name="Meier V D."/>
        </authorList>
    </citation>
    <scope>NUCLEOTIDE SEQUENCE</scope>
    <source>
        <strain evidence="1">HLG_WM_MAG_10</strain>
    </source>
</reference>
<name>A0A6S6UH37_9BACT</name>
<evidence type="ECO:0000313" key="1">
    <source>
        <dbReference type="EMBL" id="CAA6829224.1"/>
    </source>
</evidence>
<protein>
    <recommendedName>
        <fullName evidence="2">DUF4249 domain-containing protein</fullName>
    </recommendedName>
</protein>
<dbReference type="InterPro" id="IPR025345">
    <property type="entry name" value="DUF4249"/>
</dbReference>
<dbReference type="AlphaFoldDB" id="A0A6S6UH37"/>
<sequence>MKQIGSLGTLILGFLVAFSCQKEIDLKAQTPPGQLYANSILNPDSVFRVFISYSTLITAPLEDIHDKLDLAKESILVIKDDAGALIDTLEFIRGVYSGVNSSFLVFESIEGLRPLANQTYELQVHEYSNKNSKFISAKVSVPTVLNPILAKKSIPAREITGEDQTFGIELSWKDPSRQEDNFFIIEATYKMTNLASGSSEFIKSALYSLDYQNDNIEIGPANGKFFYIFINDSRLSGPIQLDSIHTKISVPVDIFDLWATPGTAFNGKILIHVHHVSKDLYNYYQDVEKYRINSSGTDIFAQPIPVKGNIQGGLGILGAEIIQESILVYQ</sequence>
<proteinExistence type="predicted"/>
<gene>
    <name evidence="1" type="ORF">HELGO_WM24008</name>
</gene>